<keyword evidence="8 14" id="KW-1133">Transmembrane helix</keyword>
<evidence type="ECO:0000256" key="13">
    <source>
        <dbReference type="ARBA" id="ARBA00042859"/>
    </source>
</evidence>
<accession>A0A4Q9UZW8</accession>
<evidence type="ECO:0000256" key="10">
    <source>
        <dbReference type="ARBA" id="ARBA00037387"/>
    </source>
</evidence>
<dbReference type="PANTHER" id="PTHR33843">
    <property type="entry name" value="ASCORBATE-SPECIFIC PTS SYSTEM EIIC COMPONENT"/>
    <property type="match status" value="1"/>
</dbReference>
<dbReference type="GO" id="GO:0009401">
    <property type="term" value="P:phosphoenolpyruvate-dependent sugar phosphotransferase system"/>
    <property type="evidence" value="ECO:0007669"/>
    <property type="project" value="UniProtKB-KW"/>
</dbReference>
<keyword evidence="7 14" id="KW-0812">Transmembrane</keyword>
<keyword evidence="5" id="KW-0762">Sugar transport</keyword>
<evidence type="ECO:0000256" key="3">
    <source>
        <dbReference type="ARBA" id="ARBA00022448"/>
    </source>
</evidence>
<comment type="caution">
    <text evidence="15">The sequence shown here is derived from an EMBL/GenBank/DDBJ whole genome shotgun (WGS) entry which is preliminary data.</text>
</comment>
<proteinExistence type="inferred from homology"/>
<organism evidence="15 16">
    <name type="scientific">Arcanobacterium bovis</name>
    <dbReference type="NCBI Taxonomy" id="2529275"/>
    <lineage>
        <taxon>Bacteria</taxon>
        <taxon>Bacillati</taxon>
        <taxon>Actinomycetota</taxon>
        <taxon>Actinomycetes</taxon>
        <taxon>Actinomycetales</taxon>
        <taxon>Actinomycetaceae</taxon>
        <taxon>Arcanobacterium</taxon>
    </lineage>
</organism>
<evidence type="ECO:0000256" key="12">
    <source>
        <dbReference type="ARBA" id="ARBA00039702"/>
    </source>
</evidence>
<sequence length="502" mass="51984">MNVLLGISNFLVNQILSVPAFLVGIIVAIGLAALKKNSGQVLGGALKAIMGFLILSAGAGVVVTALTPLGTMILGATNAQGVVPTNEAIVSIAQEQFGGTTAYVMILGFIISLILARFTPLKYVFLTGHHVFFMATMLTVVLTTAKVNEAIVVIVGAVLLGVIMVIMPAFAHPYMKKVTGNNNVAIGHFGTLGYIAAGAVGSAVGKKSKSTEDLKLPQGLNFLRDSMVATALSMVLFYAVFSVWYLLKVGNETAFAVFDPKSPAADTGAYIMKALTNGLQFGIGVAIILYGVRIILGEIVPAFQGIAKKFVPGAVPALDCPIVFPYAPNAVLVGFVFSFVGGIASLLLLATVFGPAFGLALILPGMVPHFFTGGAAGVFGNATGGRRGAILGSFANGVLITFLPALLLKVLGSLGFANTTFGDADFGWYGILIGNGVKAGGVIGIVIVLVMAIALVALAAVWQKKRVDTGWEPATAHTAFINELKEQEKVAAQAAREAKVQQ</sequence>
<dbReference type="InterPro" id="IPR004703">
    <property type="entry name" value="PTS_sugar-sp_permease"/>
</dbReference>
<feature type="transmembrane region" description="Helical" evidence="14">
    <location>
        <begin position="226"/>
        <end position="247"/>
    </location>
</feature>
<dbReference type="PANTHER" id="PTHR33843:SF4">
    <property type="entry name" value="ASCORBATE-SPECIFIC PTS SYSTEM EIIC COMPONENT"/>
    <property type="match status" value="1"/>
</dbReference>
<evidence type="ECO:0000256" key="9">
    <source>
        <dbReference type="ARBA" id="ARBA00023136"/>
    </source>
</evidence>
<feature type="transmembrane region" description="Helical" evidence="14">
    <location>
        <begin position="437"/>
        <end position="462"/>
    </location>
</feature>
<evidence type="ECO:0000256" key="1">
    <source>
        <dbReference type="ARBA" id="ARBA00004651"/>
    </source>
</evidence>
<feature type="transmembrane region" description="Helical" evidence="14">
    <location>
        <begin position="150"/>
        <end position="171"/>
    </location>
</feature>
<keyword evidence="3" id="KW-0813">Transport</keyword>
<keyword evidence="9 14" id="KW-0472">Membrane</keyword>
<reference evidence="15 16" key="1">
    <citation type="submission" date="2019-02" db="EMBL/GenBank/DDBJ databases">
        <title>Arcanobacterium bovis sp. nov., isolated from the milk of a cow with mastitis.</title>
        <authorList>
            <person name="Sammra O."/>
            <person name="Foster G."/>
            <person name="Hassan A."/>
            <person name="Alssahen M."/>
            <person name="Laemmler C."/>
            <person name="Borowiak M."/>
            <person name="Malorny B."/>
            <person name="Abdulmawjood A."/>
        </authorList>
    </citation>
    <scope>NUCLEOTIDE SEQUENCE [LARGE SCALE GENOMIC DNA]</scope>
    <source>
        <strain evidence="15 16">C605018/01/1</strain>
    </source>
</reference>
<keyword evidence="6" id="KW-0598">Phosphotransferase system</keyword>
<feature type="transmembrane region" description="Helical" evidence="14">
    <location>
        <begin position="359"/>
        <end position="382"/>
    </location>
</feature>
<dbReference type="Proteomes" id="UP000293036">
    <property type="component" value="Unassembled WGS sequence"/>
</dbReference>
<evidence type="ECO:0000256" key="2">
    <source>
        <dbReference type="ARBA" id="ARBA00011738"/>
    </source>
</evidence>
<feature type="transmembrane region" description="Helical" evidence="14">
    <location>
        <begin position="123"/>
        <end position="144"/>
    </location>
</feature>
<dbReference type="AlphaFoldDB" id="A0A4Q9UZW8"/>
<dbReference type="EMBL" id="SJDT01000004">
    <property type="protein sequence ID" value="TBW21589.1"/>
    <property type="molecule type" value="Genomic_DNA"/>
</dbReference>
<evidence type="ECO:0000256" key="14">
    <source>
        <dbReference type="SAM" id="Phobius"/>
    </source>
</evidence>
<evidence type="ECO:0000313" key="16">
    <source>
        <dbReference type="Proteomes" id="UP000293036"/>
    </source>
</evidence>
<dbReference type="OrthoDB" id="9796178at2"/>
<dbReference type="RefSeq" id="WP_131281501.1">
    <property type="nucleotide sequence ID" value="NZ_JBHSLR010000006.1"/>
</dbReference>
<feature type="transmembrane region" description="Helical" evidence="14">
    <location>
        <begin position="394"/>
        <end position="417"/>
    </location>
</feature>
<evidence type="ECO:0000256" key="4">
    <source>
        <dbReference type="ARBA" id="ARBA00022475"/>
    </source>
</evidence>
<comment type="function">
    <text evidence="10">The phosphoenolpyruvate-dependent sugar phosphotransferase system (sugar PTS), a major carbohydrate active transport system, catalyzes the phosphorylation of incoming sugar substrates concomitantly with their translocation across the cell membrane. The enzyme II UlaABC PTS system is involved in ascorbate transport.</text>
</comment>
<comment type="subunit">
    <text evidence="2">Homodimer.</text>
</comment>
<keyword evidence="4" id="KW-1003">Cell membrane</keyword>
<protein>
    <recommendedName>
        <fullName evidence="12">Ascorbate-specific PTS system EIIC component</fullName>
    </recommendedName>
    <alternativeName>
        <fullName evidence="13">Ascorbate-specific permease IIC component UlaA</fullName>
    </alternativeName>
</protein>
<dbReference type="GO" id="GO:0005886">
    <property type="term" value="C:plasma membrane"/>
    <property type="evidence" value="ECO:0007669"/>
    <property type="project" value="UniProtKB-SubCell"/>
</dbReference>
<dbReference type="NCBIfam" id="NF006920">
    <property type="entry name" value="PRK09410.1-2"/>
    <property type="match status" value="1"/>
</dbReference>
<dbReference type="Pfam" id="PF03611">
    <property type="entry name" value="EIIC-GAT"/>
    <property type="match status" value="1"/>
</dbReference>
<keyword evidence="16" id="KW-1185">Reference proteome</keyword>
<name>A0A4Q9UZW8_9ACTO</name>
<gene>
    <name evidence="15" type="ORF">EZJ44_06550</name>
</gene>
<feature type="transmembrane region" description="Helical" evidence="14">
    <location>
        <begin position="96"/>
        <end position="116"/>
    </location>
</feature>
<evidence type="ECO:0000256" key="7">
    <source>
        <dbReference type="ARBA" id="ARBA00022692"/>
    </source>
</evidence>
<feature type="transmembrane region" description="Helical" evidence="14">
    <location>
        <begin position="331"/>
        <end position="353"/>
    </location>
</feature>
<evidence type="ECO:0000256" key="8">
    <source>
        <dbReference type="ARBA" id="ARBA00022989"/>
    </source>
</evidence>
<comment type="similarity">
    <text evidence="11">Belongs to the UlaA family.</text>
</comment>
<evidence type="ECO:0000313" key="15">
    <source>
        <dbReference type="EMBL" id="TBW21589.1"/>
    </source>
</evidence>
<comment type="subcellular location">
    <subcellularLocation>
        <location evidence="1">Cell membrane</location>
        <topology evidence="1">Multi-pass membrane protein</topology>
    </subcellularLocation>
</comment>
<dbReference type="NCBIfam" id="NF009553">
    <property type="entry name" value="PRK12997.1-5"/>
    <property type="match status" value="1"/>
</dbReference>
<dbReference type="InterPro" id="IPR051562">
    <property type="entry name" value="Ascorbate-PTS_EIIC"/>
</dbReference>
<evidence type="ECO:0000256" key="11">
    <source>
        <dbReference type="ARBA" id="ARBA00038218"/>
    </source>
</evidence>
<feature type="transmembrane region" description="Helical" evidence="14">
    <location>
        <begin position="46"/>
        <end position="76"/>
    </location>
</feature>
<evidence type="ECO:0000256" key="6">
    <source>
        <dbReference type="ARBA" id="ARBA00022683"/>
    </source>
</evidence>
<evidence type="ECO:0000256" key="5">
    <source>
        <dbReference type="ARBA" id="ARBA00022597"/>
    </source>
</evidence>
<feature type="transmembrane region" description="Helical" evidence="14">
    <location>
        <begin position="12"/>
        <end position="34"/>
    </location>
</feature>
<feature type="transmembrane region" description="Helical" evidence="14">
    <location>
        <begin position="183"/>
        <end position="206"/>
    </location>
</feature>